<evidence type="ECO:0000313" key="3">
    <source>
        <dbReference type="EMBL" id="TKK72031.1"/>
    </source>
</evidence>
<dbReference type="RefSeq" id="WP_137260271.1">
    <property type="nucleotide sequence ID" value="NZ_SZQL01000001.1"/>
</dbReference>
<dbReference type="Pfam" id="PF02470">
    <property type="entry name" value="MlaD"/>
    <property type="match status" value="1"/>
</dbReference>
<accession>A0A4U3L9M8</accession>
<proteinExistence type="predicted"/>
<keyword evidence="1" id="KW-0472">Membrane</keyword>
<reference evidence="3 4" key="1">
    <citation type="submission" date="2019-05" db="EMBL/GenBank/DDBJ databases">
        <title>Panacibacter sp. strain 17mud1-8 Genome sequencing and assembly.</title>
        <authorList>
            <person name="Chhetri G."/>
        </authorList>
    </citation>
    <scope>NUCLEOTIDE SEQUENCE [LARGE SCALE GENOMIC DNA]</scope>
    <source>
        <strain evidence="3 4">17mud1-8</strain>
    </source>
</reference>
<protein>
    <submittedName>
        <fullName evidence="3">MCE family protein</fullName>
    </submittedName>
</protein>
<feature type="transmembrane region" description="Helical" evidence="1">
    <location>
        <begin position="12"/>
        <end position="31"/>
    </location>
</feature>
<dbReference type="InterPro" id="IPR052336">
    <property type="entry name" value="MlaD_Phospholipid_Transporter"/>
</dbReference>
<evidence type="ECO:0000259" key="2">
    <source>
        <dbReference type="Pfam" id="PF02470"/>
    </source>
</evidence>
<dbReference type="Proteomes" id="UP000305848">
    <property type="component" value="Unassembled WGS sequence"/>
</dbReference>
<keyword evidence="1" id="KW-1133">Transmembrane helix</keyword>
<dbReference type="PANTHER" id="PTHR33371">
    <property type="entry name" value="INTERMEMBRANE PHOSPHOLIPID TRANSPORT SYSTEM BINDING PROTEIN MLAD-RELATED"/>
    <property type="match status" value="1"/>
</dbReference>
<organism evidence="3 4">
    <name type="scientific">Ilyomonas limi</name>
    <dbReference type="NCBI Taxonomy" id="2575867"/>
    <lineage>
        <taxon>Bacteria</taxon>
        <taxon>Pseudomonadati</taxon>
        <taxon>Bacteroidota</taxon>
        <taxon>Chitinophagia</taxon>
        <taxon>Chitinophagales</taxon>
        <taxon>Chitinophagaceae</taxon>
        <taxon>Ilyomonas</taxon>
    </lineage>
</organism>
<feature type="domain" description="Mce/MlaD" evidence="2">
    <location>
        <begin position="40"/>
        <end position="115"/>
    </location>
</feature>
<dbReference type="AlphaFoldDB" id="A0A4U3L9M8"/>
<evidence type="ECO:0000256" key="1">
    <source>
        <dbReference type="SAM" id="Phobius"/>
    </source>
</evidence>
<dbReference type="PANTHER" id="PTHR33371:SF4">
    <property type="entry name" value="INTERMEMBRANE PHOSPHOLIPID TRANSPORT SYSTEM BINDING PROTEIN MLAD"/>
    <property type="match status" value="1"/>
</dbReference>
<dbReference type="OrthoDB" id="9771725at2"/>
<keyword evidence="1" id="KW-0812">Transmembrane</keyword>
<keyword evidence="4" id="KW-1185">Reference proteome</keyword>
<dbReference type="InterPro" id="IPR003399">
    <property type="entry name" value="Mce/MlaD"/>
</dbReference>
<comment type="caution">
    <text evidence="3">The sequence shown here is derived from an EMBL/GenBank/DDBJ whole genome shotgun (WGS) entry which is preliminary data.</text>
</comment>
<gene>
    <name evidence="3" type="ORF">FC093_03195</name>
</gene>
<sequence>MKATKNRRPVVVGIFILLGLVILVVAVFTLGGQKKTFVKGFTVNAIFDDVSGLQAGNNVWLSGVKIGTVRKISFYNNTKVLVSMNLEKSIEPHIHKDAFAKIGSESFIGNKIVVIYGGTPGAPQVQDDGFLAVEKTISTDSMLSTLQSNNQNLLEITNSFKSISRKIDSGSGTIGYLLNNASMARKLNASMNSLQATMNNFQAAAQTSRTVLTNLEAFTTRLNTEGSLANKLATDTTLFNVLKGTLTQLRDVTTTASQITDNLKAASDRLHDTANIPGVLLNDVEAGKALKNTIMNLESGSEKLDEDLEALQHNFLLRGYFKKKNK</sequence>
<dbReference type="EMBL" id="SZQL01000001">
    <property type="protein sequence ID" value="TKK72031.1"/>
    <property type="molecule type" value="Genomic_DNA"/>
</dbReference>
<evidence type="ECO:0000313" key="4">
    <source>
        <dbReference type="Proteomes" id="UP000305848"/>
    </source>
</evidence>
<name>A0A4U3L9M8_9BACT</name>